<proteinExistence type="predicted"/>
<protein>
    <submittedName>
        <fullName evidence="1">Uncharacterized protein</fullName>
    </submittedName>
</protein>
<evidence type="ECO:0000313" key="2">
    <source>
        <dbReference type="Proteomes" id="UP000237271"/>
    </source>
</evidence>
<accession>A0A2P4XDG0</accession>
<dbReference type="EMBL" id="NCKW01011405">
    <property type="protein sequence ID" value="POM63565.1"/>
    <property type="molecule type" value="Genomic_DNA"/>
</dbReference>
<evidence type="ECO:0000313" key="1">
    <source>
        <dbReference type="EMBL" id="POM63565.1"/>
    </source>
</evidence>
<reference evidence="1 2" key="1">
    <citation type="journal article" date="2017" name="Genome Biol. Evol.">
        <title>Phytophthora megakarya and P. palmivora, closely related causal agents of cacao black pod rot, underwent increases in genome sizes and gene numbers by different mechanisms.</title>
        <authorList>
            <person name="Ali S.S."/>
            <person name="Shao J."/>
            <person name="Lary D.J."/>
            <person name="Kronmiller B."/>
            <person name="Shen D."/>
            <person name="Strem M.D."/>
            <person name="Amoako-Attah I."/>
            <person name="Akrofi A.Y."/>
            <person name="Begoude B.A."/>
            <person name="Ten Hoopen G.M."/>
            <person name="Coulibaly K."/>
            <person name="Kebe B.I."/>
            <person name="Melnick R.L."/>
            <person name="Guiltinan M.J."/>
            <person name="Tyler B.M."/>
            <person name="Meinhardt L.W."/>
            <person name="Bailey B.A."/>
        </authorList>
    </citation>
    <scope>NUCLEOTIDE SEQUENCE [LARGE SCALE GENOMIC DNA]</scope>
    <source>
        <strain evidence="2">sbr112.9</strain>
    </source>
</reference>
<name>A0A2P4XDG0_9STRA</name>
<sequence length="516" mass="58202">MWPVHDSRRPGRSYYKTLQTLRILSSGVSCRRLWMDHDTHRYGSLDHLNMSPQRPVASSYCLTHRRRDPVTSSVLLVAILTAAARVGVDFSLDTAFLAVVAFSYCLTHRRRDPVTSSVLLVALLTAAARVGVDFSLDTAFLAAPPGFMTISHVDLRIWTHSSPTQDRALLVLSRSFGVRPTNSRQQGATTVAISALSVDASAPLDRTHLLPRNFPGAPAWSAIVLSKFLVDYLMGSCIIAFMDMLVRDLTFHSSAFALVPKKGKPLHLDGLIIHTDSRIPLRRRTRHGTRLSRVRELRRRFPGYHIHSMIADIVDAFHHVSVHSWHASAFGCHLLRPSHAIVSGMSMFGWTSLPGFFTIFRKAVRHYQRTGTSIIRGHVEPVWSFQWVDDIVLMEVDIEDRLQQAENRLRDGIKLVFGSQGWNSSVFRVVGIDWSIQDDMITVPQRELSNCGKHLKTPWGKGGVPITQFRRKDLEWWNDPVLQIEFAGMSMRLFDRNPKIDDTHVPDDSVLAKALA</sequence>
<organism evidence="1 2">
    <name type="scientific">Phytophthora palmivora</name>
    <dbReference type="NCBI Taxonomy" id="4796"/>
    <lineage>
        <taxon>Eukaryota</taxon>
        <taxon>Sar</taxon>
        <taxon>Stramenopiles</taxon>
        <taxon>Oomycota</taxon>
        <taxon>Peronosporomycetes</taxon>
        <taxon>Peronosporales</taxon>
        <taxon>Peronosporaceae</taxon>
        <taxon>Phytophthora</taxon>
    </lineage>
</organism>
<gene>
    <name evidence="1" type="ORF">PHPALM_21013</name>
</gene>
<keyword evidence="2" id="KW-1185">Reference proteome</keyword>
<dbReference type="AlphaFoldDB" id="A0A2P4XDG0"/>
<comment type="caution">
    <text evidence="1">The sequence shown here is derived from an EMBL/GenBank/DDBJ whole genome shotgun (WGS) entry which is preliminary data.</text>
</comment>
<dbReference type="Proteomes" id="UP000237271">
    <property type="component" value="Unassembled WGS sequence"/>
</dbReference>